<evidence type="ECO:0000313" key="15">
    <source>
        <dbReference type="Proteomes" id="UP000262969"/>
    </source>
</evidence>
<evidence type="ECO:0000256" key="2">
    <source>
        <dbReference type="ARBA" id="ARBA00023239"/>
    </source>
</evidence>
<comment type="pathway">
    <text evidence="6">Cell wall biogenesis.</text>
</comment>
<evidence type="ECO:0000256" key="5">
    <source>
        <dbReference type="ARBA" id="ARBA00060595"/>
    </source>
</evidence>
<dbReference type="CDD" id="cd05007">
    <property type="entry name" value="SIS_Etherase"/>
    <property type="match status" value="1"/>
</dbReference>
<comment type="similarity">
    <text evidence="7 12">Belongs to the GCKR-like family. MurNAc-6-P etherase subfamily.</text>
</comment>
<comment type="subunit">
    <text evidence="1 12">Homodimer.</text>
</comment>
<dbReference type="Gene3D" id="1.10.8.1080">
    <property type="match status" value="1"/>
</dbReference>
<dbReference type="GO" id="GO:0046348">
    <property type="term" value="P:amino sugar catabolic process"/>
    <property type="evidence" value="ECO:0007669"/>
    <property type="project" value="InterPro"/>
</dbReference>
<dbReference type="InterPro" id="IPR046348">
    <property type="entry name" value="SIS_dom_sf"/>
</dbReference>
<dbReference type="Proteomes" id="UP000262969">
    <property type="component" value="Unassembled WGS sequence"/>
</dbReference>
<comment type="function">
    <text evidence="12">Specifically catalyzes the cleavage of the D-lactyl ether substituent of MurNAc 6-phosphate, producing GlcNAc 6-phosphate and D-lactate.</text>
</comment>
<protein>
    <recommendedName>
        <fullName evidence="9 12">N-acetylmuramic acid 6-phosphate etherase</fullName>
        <shortName evidence="12">MurNAc-6-P etherase</shortName>
        <ecNumber evidence="8 12">4.2.1.126</ecNumber>
    </recommendedName>
    <alternativeName>
        <fullName evidence="11 12">N-acetylmuramic acid 6-phosphate hydrolase</fullName>
    </alternativeName>
    <alternativeName>
        <fullName evidence="10 12">N-acetylmuramic acid 6-phosphate lyase</fullName>
    </alternativeName>
</protein>
<dbReference type="GO" id="GO:0097173">
    <property type="term" value="P:N-acetylmuramic acid catabolic process"/>
    <property type="evidence" value="ECO:0007669"/>
    <property type="project" value="UniProtKB-UniPathway"/>
</dbReference>
<dbReference type="InterPro" id="IPR040190">
    <property type="entry name" value="MURQ/GCKR"/>
</dbReference>
<keyword evidence="2 12" id="KW-0456">Lyase</keyword>
<dbReference type="FunFam" id="3.40.50.10490:FF:000014">
    <property type="entry name" value="N-acetylmuramic acid 6-phosphate etherase"/>
    <property type="match status" value="1"/>
</dbReference>
<dbReference type="InterPro" id="IPR005488">
    <property type="entry name" value="Etherase_MurQ"/>
</dbReference>
<dbReference type="InterPro" id="IPR001347">
    <property type="entry name" value="SIS_dom"/>
</dbReference>
<dbReference type="NCBIfam" id="NF003915">
    <property type="entry name" value="PRK05441.1"/>
    <property type="match status" value="1"/>
</dbReference>
<reference evidence="14 15" key="1">
    <citation type="journal article" date="2018" name="Nat. Biotechnol.">
        <title>A standardized bacterial taxonomy based on genome phylogeny substantially revises the tree of life.</title>
        <authorList>
            <person name="Parks D.H."/>
            <person name="Chuvochina M."/>
            <person name="Waite D.W."/>
            <person name="Rinke C."/>
            <person name="Skarshewski A."/>
            <person name="Chaumeil P.A."/>
            <person name="Hugenholtz P."/>
        </authorList>
    </citation>
    <scope>NUCLEOTIDE SEQUENCE [LARGE SCALE GENOMIC DNA]</scope>
    <source>
        <strain evidence="14">UBA11728</strain>
    </source>
</reference>
<dbReference type="GO" id="GO:0016803">
    <property type="term" value="F:ether hydrolase activity"/>
    <property type="evidence" value="ECO:0007669"/>
    <property type="project" value="TreeGrafter"/>
</dbReference>
<organism evidence="14 15">
    <name type="scientific">Lachnoclostridium phytofermentans</name>
    <dbReference type="NCBI Taxonomy" id="66219"/>
    <lineage>
        <taxon>Bacteria</taxon>
        <taxon>Bacillati</taxon>
        <taxon>Bacillota</taxon>
        <taxon>Clostridia</taxon>
        <taxon>Lachnospirales</taxon>
        <taxon>Lachnospiraceae</taxon>
    </lineage>
</organism>
<dbReference type="UniPathway" id="UPA00342"/>
<evidence type="ECO:0000256" key="8">
    <source>
        <dbReference type="ARBA" id="ARBA00067056"/>
    </source>
</evidence>
<feature type="active site" evidence="12">
    <location>
        <position position="116"/>
    </location>
</feature>
<evidence type="ECO:0000256" key="9">
    <source>
        <dbReference type="ARBA" id="ARBA00070061"/>
    </source>
</evidence>
<comment type="pathway">
    <text evidence="5">Amino-sugar metabolism; 1,6-anhydro-N-acetylmuramate degradation.</text>
</comment>
<dbReference type="NCBIfam" id="TIGR00274">
    <property type="entry name" value="N-acetylmuramic acid 6-phosphate etherase"/>
    <property type="match status" value="1"/>
</dbReference>
<name>A0A3D2XBC6_9FIRM</name>
<dbReference type="HAMAP" id="MF_00068">
    <property type="entry name" value="MurQ"/>
    <property type="match status" value="1"/>
</dbReference>
<evidence type="ECO:0000313" key="14">
    <source>
        <dbReference type="EMBL" id="HCL04439.1"/>
    </source>
</evidence>
<dbReference type="EMBL" id="DPVV01000618">
    <property type="protein sequence ID" value="HCL04439.1"/>
    <property type="molecule type" value="Genomic_DNA"/>
</dbReference>
<dbReference type="EC" id="4.2.1.126" evidence="8 12"/>
<gene>
    <name evidence="12 14" type="primary">murQ</name>
    <name evidence="14" type="ORF">DHW61_18865</name>
</gene>
<comment type="caution">
    <text evidence="14">The sequence shown here is derived from an EMBL/GenBank/DDBJ whole genome shotgun (WGS) entry which is preliminary data.</text>
</comment>
<dbReference type="GO" id="GO:0097367">
    <property type="term" value="F:carbohydrate derivative binding"/>
    <property type="evidence" value="ECO:0007669"/>
    <property type="project" value="InterPro"/>
</dbReference>
<evidence type="ECO:0000256" key="1">
    <source>
        <dbReference type="ARBA" id="ARBA00011738"/>
    </source>
</evidence>
<dbReference type="GO" id="GO:0009254">
    <property type="term" value="P:peptidoglycan turnover"/>
    <property type="evidence" value="ECO:0007669"/>
    <property type="project" value="TreeGrafter"/>
</dbReference>
<comment type="pathway">
    <text evidence="12">Amino-sugar metabolism; N-acetylmuramate degradation.</text>
</comment>
<dbReference type="PANTHER" id="PTHR10088:SF4">
    <property type="entry name" value="GLUCOKINASE REGULATORY PROTEIN"/>
    <property type="match status" value="1"/>
</dbReference>
<dbReference type="GO" id="GO:0016835">
    <property type="term" value="F:carbon-oxygen lyase activity"/>
    <property type="evidence" value="ECO:0007669"/>
    <property type="project" value="UniProtKB-UniRule"/>
</dbReference>
<dbReference type="PROSITE" id="PS51464">
    <property type="entry name" value="SIS"/>
    <property type="match status" value="1"/>
</dbReference>
<evidence type="ECO:0000259" key="13">
    <source>
        <dbReference type="PROSITE" id="PS51464"/>
    </source>
</evidence>
<evidence type="ECO:0000256" key="3">
    <source>
        <dbReference type="ARBA" id="ARBA00023277"/>
    </source>
</evidence>
<accession>A0A3D2XBC6</accession>
<comment type="catalytic activity">
    <reaction evidence="4 12">
        <text>N-acetyl-D-muramate 6-phosphate + H2O = N-acetyl-D-glucosamine 6-phosphate + (R)-lactate</text>
        <dbReference type="Rhea" id="RHEA:26410"/>
        <dbReference type="ChEBI" id="CHEBI:15377"/>
        <dbReference type="ChEBI" id="CHEBI:16004"/>
        <dbReference type="ChEBI" id="CHEBI:57513"/>
        <dbReference type="ChEBI" id="CHEBI:58722"/>
        <dbReference type="EC" id="4.2.1.126"/>
    </reaction>
</comment>
<comment type="miscellaneous">
    <text evidence="12">A lyase-type mechanism (elimination/hydration) is suggested for the cleavage of the lactyl ether bond of MurNAc 6-phosphate, with the formation of an alpha,beta-unsaturated aldehyde intermediate with (E)-stereochemistry, followed by the syn addition of water to give product.</text>
</comment>
<feature type="active site" description="Proton donor" evidence="12">
    <location>
        <position position="85"/>
    </location>
</feature>
<dbReference type="NCBIfam" id="NF009222">
    <property type="entry name" value="PRK12570.1"/>
    <property type="match status" value="1"/>
</dbReference>
<dbReference type="FunFam" id="1.10.8.1080:FF:000001">
    <property type="entry name" value="N-acetylmuramic acid 6-phosphate etherase"/>
    <property type="match status" value="1"/>
</dbReference>
<evidence type="ECO:0000256" key="10">
    <source>
        <dbReference type="ARBA" id="ARBA00077905"/>
    </source>
</evidence>
<keyword evidence="3 12" id="KW-0119">Carbohydrate metabolism</keyword>
<feature type="domain" description="SIS" evidence="13">
    <location>
        <begin position="57"/>
        <end position="220"/>
    </location>
</feature>
<dbReference type="Pfam" id="PF20741">
    <property type="entry name" value="GKRP-like_C"/>
    <property type="match status" value="1"/>
</dbReference>
<evidence type="ECO:0000256" key="11">
    <source>
        <dbReference type="ARBA" id="ARBA00084049"/>
    </source>
</evidence>
<dbReference type="Pfam" id="PF22645">
    <property type="entry name" value="GKRP_SIS_N"/>
    <property type="match status" value="1"/>
</dbReference>
<dbReference type="SUPFAM" id="SSF53697">
    <property type="entry name" value="SIS domain"/>
    <property type="match status" value="1"/>
</dbReference>
<dbReference type="AlphaFoldDB" id="A0A3D2XBC6"/>
<sequence>MNEYLMNLITEQVNQTTKDIDELSTTQILELINKEDSKVTVAVEKEISQIAKAVDIITVSLGNGGKMIYFGAGTSGRLGILDASECPPTYGTDPALIQAYIAGGDIAIRTAVEGSEDIEEDGRNQALECHITKGDVVVGITASGSAAYVIGALKQAKELGATVIGVVNNRNTKLDPICDVCIAPVTGPEVIVGSTRMKAGTAQKMVLNMLTTAAMIKLGKVYGNMMVDLNASNVKLIDRAIRIVKTVTGVNDATAKEFLEKSNYKSKLAIMMIQSGYTVEESKRILKDNNGYLKQALSK</sequence>
<dbReference type="PANTHER" id="PTHR10088">
    <property type="entry name" value="GLUCOKINASE REGULATORY PROTEIN"/>
    <property type="match status" value="1"/>
</dbReference>
<proteinExistence type="inferred from homology"/>
<evidence type="ECO:0000256" key="12">
    <source>
        <dbReference type="HAMAP-Rule" id="MF_00068"/>
    </source>
</evidence>
<evidence type="ECO:0000256" key="4">
    <source>
        <dbReference type="ARBA" id="ARBA00051747"/>
    </source>
</evidence>
<dbReference type="Gene3D" id="3.40.50.10490">
    <property type="entry name" value="Glucose-6-phosphate isomerase like protein, domain 1"/>
    <property type="match status" value="1"/>
</dbReference>
<evidence type="ECO:0000256" key="6">
    <source>
        <dbReference type="ARBA" id="ARBA00060672"/>
    </source>
</evidence>
<evidence type="ECO:0000256" key="7">
    <source>
        <dbReference type="ARBA" id="ARBA00061234"/>
    </source>
</evidence>